<dbReference type="Gene3D" id="3.40.50.300">
    <property type="entry name" value="P-loop containing nucleotide triphosphate hydrolases"/>
    <property type="match status" value="1"/>
</dbReference>
<evidence type="ECO:0000256" key="1">
    <source>
        <dbReference type="ARBA" id="ARBA00022741"/>
    </source>
</evidence>
<dbReference type="GO" id="GO:0004386">
    <property type="term" value="F:helicase activity"/>
    <property type="evidence" value="ECO:0007669"/>
    <property type="project" value="UniProtKB-KW"/>
</dbReference>
<dbReference type="PROSITE" id="PS51192">
    <property type="entry name" value="HELICASE_ATP_BIND_1"/>
    <property type="match status" value="1"/>
</dbReference>
<dbReference type="InterPro" id="IPR014001">
    <property type="entry name" value="Helicase_ATP-bd"/>
</dbReference>
<dbReference type="InterPro" id="IPR049730">
    <property type="entry name" value="SNF2/RAD54-like_C"/>
</dbReference>
<evidence type="ECO:0000256" key="3">
    <source>
        <dbReference type="ARBA" id="ARBA00022806"/>
    </source>
</evidence>
<reference evidence="7 8" key="2">
    <citation type="journal article" date="2011" name="BMC Genomics">
        <title>Sequence of the hyperplastic genome of the naturally competent Thermus scotoductus SA-01.</title>
        <authorList>
            <person name="Gounder K."/>
            <person name="Brzuszkiewicz E."/>
            <person name="Liesegang H."/>
            <person name="Wollherr A."/>
            <person name="Daniel R."/>
            <person name="Gottschalk G."/>
            <person name="Reva O."/>
            <person name="Kumwenda B."/>
            <person name="Srivastava M."/>
            <person name="Bricio C."/>
            <person name="Berenguer J."/>
            <person name="van Heerden E."/>
            <person name="Litthauer D."/>
        </authorList>
    </citation>
    <scope>NUCLEOTIDE SEQUENCE [LARGE SCALE GENOMIC DNA]</scope>
    <source>
        <strain evidence="8">ATCC 700910 / SA-01</strain>
    </source>
</reference>
<dbReference type="STRING" id="743525.TSC_c04780"/>
<dbReference type="SUPFAM" id="SSF52540">
    <property type="entry name" value="P-loop containing nucleoside triphosphate hydrolases"/>
    <property type="match status" value="2"/>
</dbReference>
<dbReference type="EMBL" id="CP001962">
    <property type="protein sequence ID" value="ADW21110.1"/>
    <property type="molecule type" value="Genomic_DNA"/>
</dbReference>
<dbReference type="GO" id="GO:0016787">
    <property type="term" value="F:hydrolase activity"/>
    <property type="evidence" value="ECO:0007669"/>
    <property type="project" value="UniProtKB-KW"/>
</dbReference>
<dbReference type="HOGENOM" id="CLU_009519_0_0_0"/>
<dbReference type="GO" id="GO:0005524">
    <property type="term" value="F:ATP binding"/>
    <property type="evidence" value="ECO:0007669"/>
    <property type="project" value="UniProtKB-KW"/>
</dbReference>
<evidence type="ECO:0000259" key="6">
    <source>
        <dbReference type="PROSITE" id="PS51194"/>
    </source>
</evidence>
<gene>
    <name evidence="7" type="ordered locus">TSC_c04780</name>
</gene>
<dbReference type="InterPro" id="IPR057342">
    <property type="entry name" value="DEXDc_RapA"/>
</dbReference>
<evidence type="ECO:0000259" key="5">
    <source>
        <dbReference type="PROSITE" id="PS51192"/>
    </source>
</evidence>
<dbReference type="PANTHER" id="PTHR45766">
    <property type="entry name" value="DNA ANNEALING HELICASE AND ENDONUCLEASE ZRANB3 FAMILY MEMBER"/>
    <property type="match status" value="1"/>
</dbReference>
<keyword evidence="2" id="KW-0378">Hydrolase</keyword>
<evidence type="ECO:0000256" key="4">
    <source>
        <dbReference type="ARBA" id="ARBA00022840"/>
    </source>
</evidence>
<dbReference type="InterPro" id="IPR000330">
    <property type="entry name" value="SNF2_N"/>
</dbReference>
<dbReference type="InterPro" id="IPR001650">
    <property type="entry name" value="Helicase_C-like"/>
</dbReference>
<keyword evidence="1" id="KW-0547">Nucleotide-binding</keyword>
<dbReference type="Pfam" id="PF00271">
    <property type="entry name" value="Helicase_C"/>
    <property type="match status" value="1"/>
</dbReference>
<dbReference type="Pfam" id="PF13020">
    <property type="entry name" value="NOV_C"/>
    <property type="match status" value="1"/>
</dbReference>
<accession>E8PLM5</accession>
<feature type="domain" description="Helicase C-terminal" evidence="6">
    <location>
        <begin position="517"/>
        <end position="672"/>
    </location>
</feature>
<dbReference type="InterPro" id="IPR038718">
    <property type="entry name" value="SNF2-like_sf"/>
</dbReference>
<dbReference type="KEGG" id="tsc:TSC_c04780"/>
<evidence type="ECO:0000313" key="8">
    <source>
        <dbReference type="Proteomes" id="UP000008087"/>
    </source>
</evidence>
<dbReference type="PROSITE" id="PS51194">
    <property type="entry name" value="HELICASE_CTER"/>
    <property type="match status" value="1"/>
</dbReference>
<dbReference type="RefSeq" id="WP_015716392.1">
    <property type="nucleotide sequence ID" value="NC_014974.1"/>
</dbReference>
<dbReference type="eggNOG" id="COG0553">
    <property type="taxonomic scope" value="Bacteria"/>
</dbReference>
<dbReference type="InterPro" id="IPR027417">
    <property type="entry name" value="P-loop_NTPase"/>
</dbReference>
<organism evidence="7 8">
    <name type="scientific">Thermus scotoductus (strain ATCC 700910 / SA-01)</name>
    <dbReference type="NCBI Taxonomy" id="743525"/>
    <lineage>
        <taxon>Bacteria</taxon>
        <taxon>Thermotogati</taxon>
        <taxon>Deinococcota</taxon>
        <taxon>Deinococci</taxon>
        <taxon>Thermales</taxon>
        <taxon>Thermaceae</taxon>
        <taxon>Thermus</taxon>
    </lineage>
</organism>
<reference evidence="8" key="1">
    <citation type="submission" date="2010-03" db="EMBL/GenBank/DDBJ databases">
        <title>The genome sequence of Thermus scotoductus SA-01.</title>
        <authorList>
            <person name="Gounder K."/>
            <person name="Liesegang H."/>
            <person name="Brzuszkiewicz E."/>
            <person name="Wollherr A."/>
            <person name="Daniel R."/>
            <person name="Gottschalk G."/>
            <person name="van Heerden E."/>
            <person name="Litthauer D."/>
        </authorList>
    </citation>
    <scope>NUCLEOTIDE SEQUENCE [LARGE SCALE GENOMIC DNA]</scope>
    <source>
        <strain evidence="8">ATCC 700910 / SA-01</strain>
    </source>
</reference>
<protein>
    <submittedName>
        <fullName evidence="7">Type III restriction enzyme, subunit res</fullName>
    </submittedName>
</protein>
<evidence type="ECO:0000313" key="7">
    <source>
        <dbReference type="EMBL" id="ADW21110.1"/>
    </source>
</evidence>
<dbReference type="Pfam" id="PF00176">
    <property type="entry name" value="SNF2-rel_dom"/>
    <property type="match status" value="1"/>
</dbReference>
<feature type="domain" description="Helicase ATP-binding" evidence="5">
    <location>
        <begin position="115"/>
        <end position="289"/>
    </location>
</feature>
<proteinExistence type="predicted"/>
<dbReference type="CDD" id="cd18793">
    <property type="entry name" value="SF2_C_SNF"/>
    <property type="match status" value="1"/>
</dbReference>
<dbReference type="Gene3D" id="3.40.50.10810">
    <property type="entry name" value="Tandem AAA-ATPase domain"/>
    <property type="match status" value="1"/>
</dbReference>
<keyword evidence="3" id="KW-0347">Helicase</keyword>
<dbReference type="InterPro" id="IPR024975">
    <property type="entry name" value="NOV_C"/>
</dbReference>
<name>E8PLM5_THESS</name>
<dbReference type="Proteomes" id="UP000008087">
    <property type="component" value="Chromosome"/>
</dbReference>
<dbReference type="SMART" id="SM00490">
    <property type="entry name" value="HELICc"/>
    <property type="match status" value="1"/>
</dbReference>
<evidence type="ECO:0000256" key="2">
    <source>
        <dbReference type="ARBA" id="ARBA00022801"/>
    </source>
</evidence>
<dbReference type="SMART" id="SM00487">
    <property type="entry name" value="DEXDc"/>
    <property type="match status" value="1"/>
</dbReference>
<sequence>MKLEDLQPQALVRGILPDRAVTVVNVQWFGTDALELTYKDPSGRVGNVLLYRDDEPRLELLEYGRPWSFDGDGALFRLVSEAHRIRLAYLFDPLLAVHTSLLEPLPHQITAVYEAMLPRQPLRFLLADDPGAGKTIMAGLLIKELLVRGDVQRCLVVCPGSLVEQWQDELYRRFQLPFEIATNDKLEAARTGNWFLENDLVIARLDKLARDESVQAKLSAPECRWDLVVVDEAHKMSATFFGGEVKYTKRYKLGQLLSGLTRHFLLLTATPHNGKEEDFQLFLALLDGDRFEGRFRNGVHQVDVSDLMRRVVKEKLVKFDGTPLFPERFAHTIPYRLSDLEAHLYREVTNYVREEFNRAATLEDEKRAGTVGFALTILQRRLASSPEAIYQSLRRRRQRLESRLREVELLHRGGMVSVPVSLGPTMDPEDIEDLEDAPDAEVAVKEEEVLDQATAARTIEELRTEISTLKRLEALAQRVRQSGEDRKWRELANLLAELFSPTPLVGRSTGEALHLGGTDKLAASPRQKLVIFTEHRDTLHYLVERISTLLGRPRAVVWIHGGMGREERSKAQEAFLHDPEVQVLVATDAAGEGINLQRAHLMVNYDLPWNPNRLEQRFGRIHRIGQTEPCHMWNLVAIETREGDVYHTLLRKLEEARKALGGKVFDVLGKLQFEGRPLRDLLIEAIRYGEQPEVRAKLTRAIDEALDVARLQGLVEERALVQEVLDSDRLRRIREDMERAEARRLQPHYIESFFLEAFQRLGGSVRQREPRRYEITHVPGAIRHRDRLIGVREPILRRYERITFEKDLVAPQGQPLAAFICPGHPLLDAVIDLTLERHRDLLRRGTILVDDRDPGDKPRLVFYLEHAIQDASSTRTGEPRVISRRLLYIELDANGNARHAGFAPHLDYRPLREGEPSPEEILARPECGWITHDLERRAQAFAVTQVVPEHLEEVRRRRLEWIEKTRAAVKDRLTKEIAYWDHRAEELRLQEQAGKPAARLNWQEARRRADELAARLKKRMEQLDLEAQISPLPPVVMGGFVVVPAGLLAKMKGQTALSMQVVADTQASAARARAIVMEVERSLGYEPVDREHERLGYDIESRDPRTGRLRFIEVKGRVSGADTITVTRNEILTALNKPEDYILAIVEFLDASSYRIHYIRRPFGREPDFGVTSLRYNIIELLVKAEEPS</sequence>
<keyword evidence="4" id="KW-0067">ATP-binding</keyword>
<dbReference type="AlphaFoldDB" id="E8PLM5"/>
<dbReference type="CDD" id="cd18011">
    <property type="entry name" value="DEXDc_RapA"/>
    <property type="match status" value="1"/>
</dbReference>
<dbReference type="PANTHER" id="PTHR45766:SF6">
    <property type="entry name" value="SWI_SNF-RELATED MATRIX-ASSOCIATED ACTIN-DEPENDENT REGULATOR OF CHROMATIN SUBFAMILY A-LIKE PROTEIN 1"/>
    <property type="match status" value="1"/>
</dbReference>